<sequence length="378" mass="42381">MLAIVKQLYRLALGDNNPTKVFPLLNLEPELFEIVANNLDKRSIANLRLTSRACAANTEKTFKEACCTSILCLLWDEQSLTLLVELSANANYGSAVKTITICINEYPDPDAPEHFSSVENLEPEILQLCLSSRKAFDVLRASDQDFYLLKEAFTNFKRYDRLEKVKLADEQEFHTQCGSIGRLSPHLWSKAQDKVPVAHPDEWNRRPFELVIHALAGSELQPESLSASQLQETGLEWCVDVGDELDVWLEVDSELNSFFGALCSAERLETLVLFIKNGDDHGTGVSLYGPDVDSRIIRKVMGQSLPALLMLDIKCTTFLRERMDMSDLLGVAARNKNLDTLALEGLELVGFEDPTNKNAEDRLEELLGIEVVLFTPIC</sequence>
<proteinExistence type="predicted"/>
<accession>A0A9Q9ATZ2</accession>
<keyword evidence="2" id="KW-1185">Reference proteome</keyword>
<dbReference type="EMBL" id="CP099420">
    <property type="protein sequence ID" value="USW50681.1"/>
    <property type="molecule type" value="Genomic_DNA"/>
</dbReference>
<reference evidence="1" key="1">
    <citation type="submission" date="2022-06" db="EMBL/GenBank/DDBJ databases">
        <title>Complete genome sequences of two strains of the flax pathogen Septoria linicola.</title>
        <authorList>
            <person name="Lapalu N."/>
            <person name="Simon A."/>
            <person name="Demenou B."/>
            <person name="Paumier D."/>
            <person name="Guillot M.-P."/>
            <person name="Gout L."/>
            <person name="Valade R."/>
        </authorList>
    </citation>
    <scope>NUCLEOTIDE SEQUENCE</scope>
    <source>
        <strain evidence="1">SE15195</strain>
    </source>
</reference>
<evidence type="ECO:0008006" key="3">
    <source>
        <dbReference type="Google" id="ProtNLM"/>
    </source>
</evidence>
<organism evidence="1 2">
    <name type="scientific">Septoria linicola</name>
    <dbReference type="NCBI Taxonomy" id="215465"/>
    <lineage>
        <taxon>Eukaryota</taxon>
        <taxon>Fungi</taxon>
        <taxon>Dikarya</taxon>
        <taxon>Ascomycota</taxon>
        <taxon>Pezizomycotina</taxon>
        <taxon>Dothideomycetes</taxon>
        <taxon>Dothideomycetidae</taxon>
        <taxon>Mycosphaerellales</taxon>
        <taxon>Mycosphaerellaceae</taxon>
        <taxon>Septoria</taxon>
    </lineage>
</organism>
<evidence type="ECO:0000313" key="1">
    <source>
        <dbReference type="EMBL" id="USW50681.1"/>
    </source>
</evidence>
<protein>
    <recommendedName>
        <fullName evidence="3">F-box domain-containing protein</fullName>
    </recommendedName>
</protein>
<gene>
    <name evidence="1" type="ORF">Slin15195_G040000</name>
</gene>
<evidence type="ECO:0000313" key="2">
    <source>
        <dbReference type="Proteomes" id="UP001056384"/>
    </source>
</evidence>
<dbReference type="Proteomes" id="UP001056384">
    <property type="component" value="Chromosome 3"/>
</dbReference>
<dbReference type="AlphaFoldDB" id="A0A9Q9ATZ2"/>
<name>A0A9Q9ATZ2_9PEZI</name>